<feature type="compositionally biased region" description="Low complexity" evidence="4">
    <location>
        <begin position="106"/>
        <end position="138"/>
    </location>
</feature>
<keyword evidence="7" id="KW-1185">Reference proteome</keyword>
<dbReference type="Gene3D" id="2.30.30.1020">
    <property type="entry name" value="CCR4-NOT complex subunit 2/3/5, C-terminal domain"/>
    <property type="match status" value="1"/>
</dbReference>
<dbReference type="InterPro" id="IPR038635">
    <property type="entry name" value="CCR4-NOT_su2/3/5_C_sf"/>
</dbReference>
<dbReference type="OrthoDB" id="25391at2759"/>
<feature type="compositionally biased region" description="Polar residues" evidence="4">
    <location>
        <begin position="1"/>
        <end position="11"/>
    </location>
</feature>
<keyword evidence="3" id="KW-0804">Transcription</keyword>
<dbReference type="Proteomes" id="UP000799429">
    <property type="component" value="Unassembled WGS sequence"/>
</dbReference>
<dbReference type="PANTHER" id="PTHR23326">
    <property type="entry name" value="CCR4 NOT-RELATED"/>
    <property type="match status" value="1"/>
</dbReference>
<feature type="compositionally biased region" description="Polar residues" evidence="4">
    <location>
        <begin position="262"/>
        <end position="272"/>
    </location>
</feature>
<proteinExistence type="inferred from homology"/>
<feature type="domain" description="NOT2/NOT3/NOT5 C-terminal" evidence="5">
    <location>
        <begin position="370"/>
        <end position="492"/>
    </location>
</feature>
<dbReference type="GO" id="GO:0030015">
    <property type="term" value="C:CCR4-NOT core complex"/>
    <property type="evidence" value="ECO:0007669"/>
    <property type="project" value="InterPro"/>
</dbReference>
<evidence type="ECO:0000256" key="3">
    <source>
        <dbReference type="ARBA" id="ARBA00023163"/>
    </source>
</evidence>
<evidence type="ECO:0000259" key="5">
    <source>
        <dbReference type="Pfam" id="PF04153"/>
    </source>
</evidence>
<evidence type="ECO:0000256" key="1">
    <source>
        <dbReference type="ARBA" id="ARBA00007682"/>
    </source>
</evidence>
<gene>
    <name evidence="6" type="ORF">M501DRAFT_1008656</name>
</gene>
<feature type="compositionally biased region" description="Polar residues" evidence="4">
    <location>
        <begin position="139"/>
        <end position="151"/>
    </location>
</feature>
<keyword evidence="2" id="KW-0805">Transcription regulation</keyword>
<organism evidence="6 7">
    <name type="scientific">Patellaria atrata CBS 101060</name>
    <dbReference type="NCBI Taxonomy" id="1346257"/>
    <lineage>
        <taxon>Eukaryota</taxon>
        <taxon>Fungi</taxon>
        <taxon>Dikarya</taxon>
        <taxon>Ascomycota</taxon>
        <taxon>Pezizomycotina</taxon>
        <taxon>Dothideomycetes</taxon>
        <taxon>Dothideomycetes incertae sedis</taxon>
        <taxon>Patellariales</taxon>
        <taxon>Patellariaceae</taxon>
        <taxon>Patellaria</taxon>
    </lineage>
</organism>
<protein>
    <recommendedName>
        <fullName evidence="5">NOT2/NOT3/NOT5 C-terminal domain-containing protein</fullName>
    </recommendedName>
</protein>
<feature type="compositionally biased region" description="Polar residues" evidence="4">
    <location>
        <begin position="163"/>
        <end position="178"/>
    </location>
</feature>
<name>A0A9P4VN24_9PEZI</name>
<dbReference type="AlphaFoldDB" id="A0A9P4VN24"/>
<comment type="caution">
    <text evidence="6">The sequence shown here is derived from an EMBL/GenBank/DDBJ whole genome shotgun (WGS) entry which is preliminary data.</text>
</comment>
<evidence type="ECO:0000313" key="7">
    <source>
        <dbReference type="Proteomes" id="UP000799429"/>
    </source>
</evidence>
<dbReference type="EMBL" id="MU006110">
    <property type="protein sequence ID" value="KAF2835242.1"/>
    <property type="molecule type" value="Genomic_DNA"/>
</dbReference>
<feature type="compositionally biased region" description="Low complexity" evidence="4">
    <location>
        <begin position="39"/>
        <end position="54"/>
    </location>
</feature>
<accession>A0A9P4VN24</accession>
<feature type="compositionally biased region" description="Polar residues" evidence="4">
    <location>
        <begin position="279"/>
        <end position="292"/>
    </location>
</feature>
<reference evidence="6" key="1">
    <citation type="journal article" date="2020" name="Stud. Mycol.">
        <title>101 Dothideomycetes genomes: a test case for predicting lifestyles and emergence of pathogens.</title>
        <authorList>
            <person name="Haridas S."/>
            <person name="Albert R."/>
            <person name="Binder M."/>
            <person name="Bloem J."/>
            <person name="Labutti K."/>
            <person name="Salamov A."/>
            <person name="Andreopoulos B."/>
            <person name="Baker S."/>
            <person name="Barry K."/>
            <person name="Bills G."/>
            <person name="Bluhm B."/>
            <person name="Cannon C."/>
            <person name="Castanera R."/>
            <person name="Culley D."/>
            <person name="Daum C."/>
            <person name="Ezra D."/>
            <person name="Gonzalez J."/>
            <person name="Henrissat B."/>
            <person name="Kuo A."/>
            <person name="Liang C."/>
            <person name="Lipzen A."/>
            <person name="Lutzoni F."/>
            <person name="Magnuson J."/>
            <person name="Mondo S."/>
            <person name="Nolan M."/>
            <person name="Ohm R."/>
            <person name="Pangilinan J."/>
            <person name="Park H.-J."/>
            <person name="Ramirez L."/>
            <person name="Alfaro M."/>
            <person name="Sun H."/>
            <person name="Tritt A."/>
            <person name="Yoshinaga Y."/>
            <person name="Zwiers L.-H."/>
            <person name="Turgeon B."/>
            <person name="Goodwin S."/>
            <person name="Spatafora J."/>
            <person name="Crous P."/>
            <person name="Grigoriev I."/>
        </authorList>
    </citation>
    <scope>NUCLEOTIDE SEQUENCE</scope>
    <source>
        <strain evidence="6">CBS 101060</strain>
    </source>
</reference>
<feature type="region of interest" description="Disordered" evidence="4">
    <location>
        <begin position="1"/>
        <end position="201"/>
    </location>
</feature>
<sequence>MFQPQQPNANRGGQLGPGRLQNGKLGSGSGWGFGGMPMGGANNLPNAPARPNAGQLSNFAQAVGGSQPHPPLDLSREEFPSLSGTPQSQQQSSAQAIWQNPNPSLRAPQQRNQPQGGPPQQSAQSNAQQVQQHPQQSQENDPSSAASQYSSGMEDYRFGGPTGVNQLSGASQPQTGNTKDFPPLSGLGSGEIGQDRRSGMLQNASFADSIFGDGFSNSGNQARNAMFSASDNQQERSTGSTIGDRGATVQEPEPNRGGQGSRLGNPTQSSQMPFRGGFQDSQLQHPSDQRNIQAHLDPPFHDDLTESPNNVPPPERKRLADMTDLERFGLYGLLSIIKEDSPDHSALAVGQDLTVLGLDLNRPDNSPLYPTFGTPFVEANPRPIIPNFTLPAAYTVTNVPPLASRMNAFSDETLFAIFFQNPRDIIQEHAAGELYTRDWRWHKELQQWMQKDTTYGQPVRISDKQERGYYVFFDANNWRRERREFVLNYEHLDQRHAAGPPLQPM</sequence>
<dbReference type="InterPro" id="IPR040168">
    <property type="entry name" value="Not2/3/5"/>
</dbReference>
<evidence type="ECO:0000256" key="2">
    <source>
        <dbReference type="ARBA" id="ARBA00023015"/>
    </source>
</evidence>
<comment type="similarity">
    <text evidence="1">Belongs to the CNOT2/3/5 family.</text>
</comment>
<feature type="compositionally biased region" description="Gly residues" evidence="4">
    <location>
        <begin position="25"/>
        <end position="38"/>
    </location>
</feature>
<feature type="region of interest" description="Disordered" evidence="4">
    <location>
        <begin position="228"/>
        <end position="319"/>
    </location>
</feature>
<dbReference type="Pfam" id="PF04153">
    <property type="entry name" value="NOT2_3_5_C"/>
    <property type="match status" value="1"/>
</dbReference>
<dbReference type="GO" id="GO:0000289">
    <property type="term" value="P:nuclear-transcribed mRNA poly(A) tail shortening"/>
    <property type="evidence" value="ECO:0007669"/>
    <property type="project" value="UniProtKB-ARBA"/>
</dbReference>
<feature type="compositionally biased region" description="Polar residues" evidence="4">
    <location>
        <begin position="228"/>
        <end position="241"/>
    </location>
</feature>
<dbReference type="GO" id="GO:0006355">
    <property type="term" value="P:regulation of DNA-templated transcription"/>
    <property type="evidence" value="ECO:0007669"/>
    <property type="project" value="InterPro"/>
</dbReference>
<evidence type="ECO:0000256" key="4">
    <source>
        <dbReference type="SAM" id="MobiDB-lite"/>
    </source>
</evidence>
<dbReference type="InterPro" id="IPR007282">
    <property type="entry name" value="NOT2/3/5_C"/>
</dbReference>
<feature type="compositionally biased region" description="Low complexity" evidence="4">
    <location>
        <begin position="87"/>
        <end position="96"/>
    </location>
</feature>
<evidence type="ECO:0000313" key="6">
    <source>
        <dbReference type="EMBL" id="KAF2835242.1"/>
    </source>
</evidence>